<evidence type="ECO:0008006" key="3">
    <source>
        <dbReference type="Google" id="ProtNLM"/>
    </source>
</evidence>
<dbReference type="AlphaFoldDB" id="A0A2H5XEC4"/>
<dbReference type="EMBL" id="BEHT01000029">
    <property type="protein sequence ID" value="GBC99529.1"/>
    <property type="molecule type" value="Genomic_DNA"/>
</dbReference>
<evidence type="ECO:0000313" key="1">
    <source>
        <dbReference type="EMBL" id="GBC99529.1"/>
    </source>
</evidence>
<organism evidence="1 2">
    <name type="scientific">Candidatus Fervidibacter japonicus</name>
    <dbReference type="NCBI Taxonomy" id="2035412"/>
    <lineage>
        <taxon>Bacteria</taxon>
        <taxon>Candidatus Fervidibacterota</taxon>
        <taxon>Candidatus Fervidibacter</taxon>
    </lineage>
</organism>
<accession>A0A2H5XEC4</accession>
<name>A0A2H5XEC4_9BACT</name>
<gene>
    <name evidence="1" type="ORF">HRbin17_02054</name>
</gene>
<comment type="caution">
    <text evidence="1">The sequence shown here is derived from an EMBL/GenBank/DDBJ whole genome shotgun (WGS) entry which is preliminary data.</text>
</comment>
<dbReference type="Proteomes" id="UP000236173">
    <property type="component" value="Unassembled WGS sequence"/>
</dbReference>
<sequence length="300" mass="33272">MLKASITNPKGIKVTLHYSGACPQGNGYHFRKPYGQEIKMVDPPAQNIDDVQIQVHMSGDNTPEVTTYDHATTAGSNYQDSEAIETGLTGHQKRGRARDRNWEMTTPTLPTLLRFLQAAGVEKMKVYDPHNQSVSHELPVKNQSDILYYSGHGSSASGGLLSCWDKTPVLVSDIVPSVNWHEDLDYFIIARCAVLHPDPTNGFAWGNATLKMGILKGLCGYYASAPSDAGGASVRIANDFTAFVTTMQPPARTGDRILDAWLEANLKNKSKGIAYNANQYWKVRIRRWPFKDKVEGPFNW</sequence>
<reference evidence="2" key="1">
    <citation type="submission" date="2017-09" db="EMBL/GenBank/DDBJ databases">
        <title>Metaegenomics of thermophilic ammonia-oxidizing enrichment culture.</title>
        <authorList>
            <person name="Kato S."/>
            <person name="Suzuki K."/>
        </authorList>
    </citation>
    <scope>NUCLEOTIDE SEQUENCE [LARGE SCALE GENOMIC DNA]</scope>
</reference>
<evidence type="ECO:0000313" key="2">
    <source>
        <dbReference type="Proteomes" id="UP000236173"/>
    </source>
</evidence>
<proteinExistence type="predicted"/>
<protein>
    <recommendedName>
        <fullName evidence="3">Gingipain domain-containing protein</fullName>
    </recommendedName>
</protein>